<dbReference type="GO" id="GO:0003677">
    <property type="term" value="F:DNA binding"/>
    <property type="evidence" value="ECO:0007669"/>
    <property type="project" value="UniProtKB-KW"/>
</dbReference>
<dbReference type="SUPFAM" id="SSF52172">
    <property type="entry name" value="CheY-like"/>
    <property type="match status" value="1"/>
</dbReference>
<dbReference type="PROSITE" id="PS50043">
    <property type="entry name" value="HTH_LUXR_2"/>
    <property type="match status" value="1"/>
</dbReference>
<keyword evidence="7" id="KW-1185">Reference proteome</keyword>
<dbReference type="Proteomes" id="UP000622317">
    <property type="component" value="Unassembled WGS sequence"/>
</dbReference>
<evidence type="ECO:0000256" key="1">
    <source>
        <dbReference type="ARBA" id="ARBA00022553"/>
    </source>
</evidence>
<dbReference type="GO" id="GO:0000160">
    <property type="term" value="P:phosphorelay signal transduction system"/>
    <property type="evidence" value="ECO:0007669"/>
    <property type="project" value="InterPro"/>
</dbReference>
<evidence type="ECO:0000259" key="4">
    <source>
        <dbReference type="PROSITE" id="PS50043"/>
    </source>
</evidence>
<dbReference type="SUPFAM" id="SSF46894">
    <property type="entry name" value="C-terminal effector domain of the bipartite response regulators"/>
    <property type="match status" value="1"/>
</dbReference>
<dbReference type="RefSeq" id="WP_191619289.1">
    <property type="nucleotide sequence ID" value="NZ_JACYFG010000055.1"/>
</dbReference>
<reference evidence="6" key="1">
    <citation type="submission" date="2020-09" db="EMBL/GenBank/DDBJ databases">
        <title>Pelagicoccus enzymogenes sp. nov. with an EPS production, isolated from marine sediment.</title>
        <authorList>
            <person name="Feng X."/>
        </authorList>
    </citation>
    <scope>NUCLEOTIDE SEQUENCE</scope>
    <source>
        <strain evidence="6">NFK12</strain>
    </source>
</reference>
<comment type="caution">
    <text evidence="6">The sequence shown here is derived from an EMBL/GenBank/DDBJ whole genome shotgun (WGS) entry which is preliminary data.</text>
</comment>
<feature type="domain" description="Response regulatory" evidence="5">
    <location>
        <begin position="8"/>
        <end position="125"/>
    </location>
</feature>
<evidence type="ECO:0000256" key="3">
    <source>
        <dbReference type="PROSITE-ProRule" id="PRU00169"/>
    </source>
</evidence>
<dbReference type="SMART" id="SM00421">
    <property type="entry name" value="HTH_LUXR"/>
    <property type="match status" value="1"/>
</dbReference>
<keyword evidence="2" id="KW-0238">DNA-binding</keyword>
<accession>A0A927FF18</accession>
<name>A0A927FF18_9BACT</name>
<sequence length="211" mass="23329">MSENSKIRVMLVDDHPSMLMGMVSIVESQPDMEVAGKAESGEAALELFKVTRPDVILMDLRMPGNMSGVEAIMSICRIDSSAKVIVFSTFDCDEDIHLALQSGAKSYLLKDMSIAEICGAIRRVQAGEQVLPEFIANRLSESSPRQALTEREREVLEALLKGRSNKEIAHSLYISIDTVKTHLKTLFAKLEVQDRTEAAVTAIRRGIVHLD</sequence>
<evidence type="ECO:0000313" key="6">
    <source>
        <dbReference type="EMBL" id="MBD5782208.1"/>
    </source>
</evidence>
<feature type="domain" description="HTH luxR-type" evidence="4">
    <location>
        <begin position="141"/>
        <end position="206"/>
    </location>
</feature>
<dbReference type="CDD" id="cd17535">
    <property type="entry name" value="REC_NarL-like"/>
    <property type="match status" value="1"/>
</dbReference>
<evidence type="ECO:0000256" key="2">
    <source>
        <dbReference type="ARBA" id="ARBA00023125"/>
    </source>
</evidence>
<gene>
    <name evidence="6" type="ORF">IEN85_22105</name>
</gene>
<organism evidence="6 7">
    <name type="scientific">Pelagicoccus enzymogenes</name>
    <dbReference type="NCBI Taxonomy" id="2773457"/>
    <lineage>
        <taxon>Bacteria</taxon>
        <taxon>Pseudomonadati</taxon>
        <taxon>Verrucomicrobiota</taxon>
        <taxon>Opitutia</taxon>
        <taxon>Puniceicoccales</taxon>
        <taxon>Pelagicoccaceae</taxon>
        <taxon>Pelagicoccus</taxon>
    </lineage>
</organism>
<dbReference type="InterPro" id="IPR058245">
    <property type="entry name" value="NreC/VraR/RcsB-like_REC"/>
</dbReference>
<dbReference type="GO" id="GO:0006355">
    <property type="term" value="P:regulation of DNA-templated transcription"/>
    <property type="evidence" value="ECO:0007669"/>
    <property type="project" value="InterPro"/>
</dbReference>
<dbReference type="SMART" id="SM00448">
    <property type="entry name" value="REC"/>
    <property type="match status" value="1"/>
</dbReference>
<dbReference type="Gene3D" id="3.40.50.2300">
    <property type="match status" value="1"/>
</dbReference>
<dbReference type="Pfam" id="PF00196">
    <property type="entry name" value="GerE"/>
    <property type="match status" value="1"/>
</dbReference>
<evidence type="ECO:0000259" key="5">
    <source>
        <dbReference type="PROSITE" id="PS50110"/>
    </source>
</evidence>
<dbReference type="PANTHER" id="PTHR43214:SF43">
    <property type="entry name" value="TWO-COMPONENT RESPONSE REGULATOR"/>
    <property type="match status" value="1"/>
</dbReference>
<dbReference type="EMBL" id="JACYFG010000055">
    <property type="protein sequence ID" value="MBD5782208.1"/>
    <property type="molecule type" value="Genomic_DNA"/>
</dbReference>
<dbReference type="InterPro" id="IPR000792">
    <property type="entry name" value="Tscrpt_reg_LuxR_C"/>
</dbReference>
<dbReference type="CDD" id="cd06170">
    <property type="entry name" value="LuxR_C_like"/>
    <property type="match status" value="1"/>
</dbReference>
<dbReference type="InterPro" id="IPR016032">
    <property type="entry name" value="Sig_transdc_resp-reg_C-effctor"/>
</dbReference>
<dbReference type="PROSITE" id="PS50110">
    <property type="entry name" value="RESPONSE_REGULATORY"/>
    <property type="match status" value="1"/>
</dbReference>
<dbReference type="InterPro" id="IPR039420">
    <property type="entry name" value="WalR-like"/>
</dbReference>
<evidence type="ECO:0000313" key="7">
    <source>
        <dbReference type="Proteomes" id="UP000622317"/>
    </source>
</evidence>
<dbReference type="PANTHER" id="PTHR43214">
    <property type="entry name" value="TWO-COMPONENT RESPONSE REGULATOR"/>
    <property type="match status" value="1"/>
</dbReference>
<dbReference type="PRINTS" id="PR00038">
    <property type="entry name" value="HTHLUXR"/>
</dbReference>
<dbReference type="AlphaFoldDB" id="A0A927FF18"/>
<dbReference type="InterPro" id="IPR011006">
    <property type="entry name" value="CheY-like_superfamily"/>
</dbReference>
<feature type="modified residue" description="4-aspartylphosphate" evidence="3">
    <location>
        <position position="59"/>
    </location>
</feature>
<keyword evidence="1 3" id="KW-0597">Phosphoprotein</keyword>
<protein>
    <submittedName>
        <fullName evidence="6">Response regulator transcription factor</fullName>
    </submittedName>
</protein>
<dbReference type="Pfam" id="PF00072">
    <property type="entry name" value="Response_reg"/>
    <property type="match status" value="1"/>
</dbReference>
<proteinExistence type="predicted"/>
<dbReference type="InterPro" id="IPR001789">
    <property type="entry name" value="Sig_transdc_resp-reg_receiver"/>
</dbReference>